<evidence type="ECO:0000313" key="2">
    <source>
        <dbReference type="EMBL" id="EHN09413.1"/>
    </source>
</evidence>
<reference evidence="2 3" key="1">
    <citation type="journal article" date="2013" name="Biodegradation">
        <title>Quantitative proteomic analysis of ibuprofen-degrading Patulibacter sp. strain I11.</title>
        <authorList>
            <person name="Almeida B."/>
            <person name="Kjeldal H."/>
            <person name="Lolas I."/>
            <person name="Knudsen A.D."/>
            <person name="Carvalho G."/>
            <person name="Nielsen K.L."/>
            <person name="Barreto Crespo M.T."/>
            <person name="Stensballe A."/>
            <person name="Nielsen J.L."/>
        </authorList>
    </citation>
    <scope>NUCLEOTIDE SEQUENCE [LARGE SCALE GENOMIC DNA]</scope>
    <source>
        <strain evidence="2 3">I11</strain>
    </source>
</reference>
<comment type="caution">
    <text evidence="2">The sequence shown here is derived from an EMBL/GenBank/DDBJ whole genome shotgun (WGS) entry which is preliminary data.</text>
</comment>
<dbReference type="Proteomes" id="UP000005143">
    <property type="component" value="Unassembled WGS sequence"/>
</dbReference>
<keyword evidence="3" id="KW-1185">Reference proteome</keyword>
<gene>
    <name evidence="2" type="ORF">PAI11_37470</name>
</gene>
<dbReference type="EMBL" id="AGUD01000292">
    <property type="protein sequence ID" value="EHN09413.1"/>
    <property type="molecule type" value="Genomic_DNA"/>
</dbReference>
<evidence type="ECO:0000256" key="1">
    <source>
        <dbReference type="SAM" id="MobiDB-lite"/>
    </source>
</evidence>
<sequence length="60" mass="6762">MADRPTTTDPDAAARKWASVEGLRLGHDSEHRPRPLSADEQQLADATRRRLRQRADRNAA</sequence>
<name>H0EA73_9ACTN</name>
<feature type="region of interest" description="Disordered" evidence="1">
    <location>
        <begin position="1"/>
        <end position="60"/>
    </location>
</feature>
<feature type="compositionally biased region" description="Basic and acidic residues" evidence="1">
    <location>
        <begin position="24"/>
        <end position="33"/>
    </location>
</feature>
<accession>H0EA73</accession>
<dbReference type="RefSeq" id="WP_007578183.1">
    <property type="nucleotide sequence ID" value="NZ_AGUD01000292.1"/>
</dbReference>
<protein>
    <submittedName>
        <fullName evidence="2">Uncharacterized protein</fullName>
    </submittedName>
</protein>
<dbReference type="AlphaFoldDB" id="H0EA73"/>
<evidence type="ECO:0000313" key="3">
    <source>
        <dbReference type="Proteomes" id="UP000005143"/>
    </source>
</evidence>
<proteinExistence type="predicted"/>
<organism evidence="2 3">
    <name type="scientific">Patulibacter medicamentivorans</name>
    <dbReference type="NCBI Taxonomy" id="1097667"/>
    <lineage>
        <taxon>Bacteria</taxon>
        <taxon>Bacillati</taxon>
        <taxon>Actinomycetota</taxon>
        <taxon>Thermoleophilia</taxon>
        <taxon>Solirubrobacterales</taxon>
        <taxon>Patulibacteraceae</taxon>
        <taxon>Patulibacter</taxon>
    </lineage>
</organism>